<reference evidence="2 3" key="1">
    <citation type="submission" date="2021-08" db="EMBL/GenBank/DDBJ databases">
        <authorList>
            <person name="Peeters C."/>
        </authorList>
    </citation>
    <scope>NUCLEOTIDE SEQUENCE [LARGE SCALE GENOMIC DNA]</scope>
    <source>
        <strain evidence="2 3">LMG 32289</strain>
    </source>
</reference>
<evidence type="ECO:0008006" key="4">
    <source>
        <dbReference type="Google" id="ProtNLM"/>
    </source>
</evidence>
<name>A0ABM8W8T2_9BURK</name>
<evidence type="ECO:0000313" key="2">
    <source>
        <dbReference type="EMBL" id="CAG9163614.1"/>
    </source>
</evidence>
<protein>
    <recommendedName>
        <fullName evidence="4">DUF1120 domain-containing protein</fullName>
    </recommendedName>
</protein>
<feature type="chain" id="PRO_5045468710" description="DUF1120 domain-containing protein" evidence="1">
    <location>
        <begin position="41"/>
        <end position="241"/>
    </location>
</feature>
<dbReference type="InterPro" id="IPR010546">
    <property type="entry name" value="DUF1120"/>
</dbReference>
<organism evidence="2 3">
    <name type="scientific">Cupriavidus pampae</name>
    <dbReference type="NCBI Taxonomy" id="659251"/>
    <lineage>
        <taxon>Bacteria</taxon>
        <taxon>Pseudomonadati</taxon>
        <taxon>Pseudomonadota</taxon>
        <taxon>Betaproteobacteria</taxon>
        <taxon>Burkholderiales</taxon>
        <taxon>Burkholderiaceae</taxon>
        <taxon>Cupriavidus</taxon>
    </lineage>
</organism>
<evidence type="ECO:0000313" key="3">
    <source>
        <dbReference type="Proteomes" id="UP000706525"/>
    </source>
</evidence>
<dbReference type="Pfam" id="PF06551">
    <property type="entry name" value="DUF1120"/>
    <property type="match status" value="1"/>
</dbReference>
<comment type="caution">
    <text evidence="2">The sequence shown here is derived from an EMBL/GenBank/DDBJ whole genome shotgun (WGS) entry which is preliminary data.</text>
</comment>
<keyword evidence="1" id="KW-0732">Signal</keyword>
<gene>
    <name evidence="2" type="ORF">LMG32289_00103</name>
</gene>
<dbReference type="RefSeq" id="WP_223980495.1">
    <property type="nucleotide sequence ID" value="NZ_CAJZAG010000001.1"/>
</dbReference>
<proteinExistence type="predicted"/>
<dbReference type="EMBL" id="CAJZAG010000001">
    <property type="protein sequence ID" value="CAG9163614.1"/>
    <property type="molecule type" value="Genomic_DNA"/>
</dbReference>
<sequence length="241" mass="24267">MNTRLTTLRPAHGRFACLPLARFVVTASAALCLVPLGAHAAQSADLTVKGMIRPAACNADLSGGATADFGVISARALSATTPTVLPARIVTLTITCNPGAKVAITTTDNRSGTVNDAASAALIGTPGYTFGVGEVGGKNIGAYSLMLGTNAGVQATADGRNVTAIYSQDGGNAWISSLQGPAQPGVRLHGCAAPGESLPGTFNLITQPIKVTLALGKTGDLPDLSQDVPIDGLATISLKYL</sequence>
<accession>A0ABM8W8T2</accession>
<feature type="signal peptide" evidence="1">
    <location>
        <begin position="1"/>
        <end position="40"/>
    </location>
</feature>
<keyword evidence="3" id="KW-1185">Reference proteome</keyword>
<dbReference type="Proteomes" id="UP000706525">
    <property type="component" value="Unassembled WGS sequence"/>
</dbReference>
<evidence type="ECO:0000256" key="1">
    <source>
        <dbReference type="SAM" id="SignalP"/>
    </source>
</evidence>